<dbReference type="EMBL" id="CAFBMD010000171">
    <property type="protein sequence ID" value="CAB4909234.1"/>
    <property type="molecule type" value="Genomic_DNA"/>
</dbReference>
<gene>
    <name evidence="2" type="ORF">UFOPK3492_01394</name>
</gene>
<name>A0A6J7GPZ9_9ZZZZ</name>
<sequence length="59" mass="6565">MGDPGILKGLPITRSDKSRDGIGDNSSEVLHFQSRYLYRVIALIGRRHDSPPFEILNGV</sequence>
<proteinExistence type="predicted"/>
<dbReference type="AlphaFoldDB" id="A0A6J7GPZ9"/>
<evidence type="ECO:0000313" key="2">
    <source>
        <dbReference type="EMBL" id="CAB4909234.1"/>
    </source>
</evidence>
<organism evidence="2">
    <name type="scientific">freshwater metagenome</name>
    <dbReference type="NCBI Taxonomy" id="449393"/>
    <lineage>
        <taxon>unclassified sequences</taxon>
        <taxon>metagenomes</taxon>
        <taxon>ecological metagenomes</taxon>
    </lineage>
</organism>
<feature type="region of interest" description="Disordered" evidence="1">
    <location>
        <begin position="1"/>
        <end position="25"/>
    </location>
</feature>
<reference evidence="2" key="1">
    <citation type="submission" date="2020-05" db="EMBL/GenBank/DDBJ databases">
        <authorList>
            <person name="Chiriac C."/>
            <person name="Salcher M."/>
            <person name="Ghai R."/>
            <person name="Kavagutti S V."/>
        </authorList>
    </citation>
    <scope>NUCLEOTIDE SEQUENCE</scope>
</reference>
<protein>
    <submittedName>
        <fullName evidence="2">Unannotated protein</fullName>
    </submittedName>
</protein>
<evidence type="ECO:0000256" key="1">
    <source>
        <dbReference type="SAM" id="MobiDB-lite"/>
    </source>
</evidence>
<accession>A0A6J7GPZ9</accession>